<comment type="caution">
    <text evidence="5">The sequence shown here is derived from an EMBL/GenBank/DDBJ whole genome shotgun (WGS) entry which is preliminary data.</text>
</comment>
<dbReference type="SUPFAM" id="SSF55666">
    <property type="entry name" value="Ribonuclease PH domain 2-like"/>
    <property type="match status" value="1"/>
</dbReference>
<dbReference type="InterPro" id="IPR004087">
    <property type="entry name" value="KH_dom"/>
</dbReference>
<reference evidence="5" key="1">
    <citation type="journal article" date="2014" name="Front. Microbiol.">
        <title>High frequency of phylogenetically diverse reductive dehalogenase-homologous genes in deep subseafloor sedimentary metagenomes.</title>
        <authorList>
            <person name="Kawai M."/>
            <person name="Futagami T."/>
            <person name="Toyoda A."/>
            <person name="Takaki Y."/>
            <person name="Nishi S."/>
            <person name="Hori S."/>
            <person name="Arai W."/>
            <person name="Tsubouchi T."/>
            <person name="Morono Y."/>
            <person name="Uchiyama I."/>
            <person name="Ito T."/>
            <person name="Fujiyama A."/>
            <person name="Inagaki F."/>
            <person name="Takami H."/>
        </authorList>
    </citation>
    <scope>NUCLEOTIDE SEQUENCE</scope>
    <source>
        <strain evidence="5">Expedition CK06-06</strain>
    </source>
</reference>
<dbReference type="PROSITE" id="PS50084">
    <property type="entry name" value="KH_TYPE_1"/>
    <property type="match status" value="1"/>
</dbReference>
<protein>
    <recommendedName>
        <fullName evidence="4">K Homology domain-containing protein</fullName>
    </recommendedName>
</protein>
<dbReference type="PANTHER" id="PTHR11252:SF0">
    <property type="entry name" value="POLYRIBONUCLEOTIDE NUCLEOTIDYLTRANSFERASE 1, MITOCHONDRIAL"/>
    <property type="match status" value="1"/>
</dbReference>
<evidence type="ECO:0000256" key="1">
    <source>
        <dbReference type="ARBA" id="ARBA00022679"/>
    </source>
</evidence>
<dbReference type="InterPro" id="IPR036612">
    <property type="entry name" value="KH_dom_type_1_sf"/>
</dbReference>
<dbReference type="AlphaFoldDB" id="X0Z006"/>
<dbReference type="InterPro" id="IPR036345">
    <property type="entry name" value="ExoRNase_PH_dom2_sf"/>
</dbReference>
<gene>
    <name evidence="5" type="ORF">S01H1_81091</name>
</gene>
<dbReference type="InterPro" id="IPR004088">
    <property type="entry name" value="KH_dom_type_1"/>
</dbReference>
<dbReference type="PANTHER" id="PTHR11252">
    <property type="entry name" value="POLYRIBONUCLEOTIDE NUCLEOTIDYLTRANSFERASE"/>
    <property type="match status" value="1"/>
</dbReference>
<dbReference type="CDD" id="cd02393">
    <property type="entry name" value="KH-I_PNPase"/>
    <property type="match status" value="1"/>
</dbReference>
<dbReference type="InterPro" id="IPR027408">
    <property type="entry name" value="PNPase/RNase_PH_dom_sf"/>
</dbReference>
<dbReference type="GO" id="GO:0004654">
    <property type="term" value="F:polyribonucleotide nucleotidyltransferase activity"/>
    <property type="evidence" value="ECO:0007669"/>
    <property type="project" value="InterPro"/>
</dbReference>
<proteinExistence type="predicted"/>
<evidence type="ECO:0000256" key="3">
    <source>
        <dbReference type="ARBA" id="ARBA00022884"/>
    </source>
</evidence>
<dbReference type="Gene3D" id="3.30.230.70">
    <property type="entry name" value="GHMP Kinase, N-terminal domain"/>
    <property type="match status" value="1"/>
</dbReference>
<keyword evidence="3" id="KW-0694">RNA-binding</keyword>
<keyword evidence="1" id="KW-0808">Transferase</keyword>
<dbReference type="EMBL" id="BARS01054838">
    <property type="protein sequence ID" value="GAG51997.1"/>
    <property type="molecule type" value="Genomic_DNA"/>
</dbReference>
<evidence type="ECO:0000259" key="4">
    <source>
        <dbReference type="SMART" id="SM00322"/>
    </source>
</evidence>
<dbReference type="GO" id="GO:0003723">
    <property type="term" value="F:RNA binding"/>
    <property type="evidence" value="ECO:0007669"/>
    <property type="project" value="UniProtKB-KW"/>
</dbReference>
<dbReference type="SMART" id="SM00322">
    <property type="entry name" value="KH"/>
    <property type="match status" value="1"/>
</dbReference>
<dbReference type="SUPFAM" id="SSF54791">
    <property type="entry name" value="Eukaryotic type KH-domain (KH-domain type I)"/>
    <property type="match status" value="1"/>
</dbReference>
<evidence type="ECO:0000313" key="5">
    <source>
        <dbReference type="EMBL" id="GAG51997.1"/>
    </source>
</evidence>
<keyword evidence="2" id="KW-0548">Nucleotidyltransferase</keyword>
<feature type="non-terminal residue" evidence="5">
    <location>
        <position position="149"/>
    </location>
</feature>
<name>X0Z006_9ZZZZ</name>
<evidence type="ECO:0000256" key="2">
    <source>
        <dbReference type="ARBA" id="ARBA00022695"/>
    </source>
</evidence>
<dbReference type="GO" id="GO:0005829">
    <property type="term" value="C:cytosol"/>
    <property type="evidence" value="ECO:0007669"/>
    <property type="project" value="TreeGrafter"/>
</dbReference>
<accession>X0Z006</accession>
<dbReference type="FunFam" id="3.30.1370.10:FF:000001">
    <property type="entry name" value="Polyribonucleotide nucleotidyltransferase"/>
    <property type="match status" value="1"/>
</dbReference>
<dbReference type="GO" id="GO:0000175">
    <property type="term" value="F:3'-5'-RNA exonuclease activity"/>
    <property type="evidence" value="ECO:0007669"/>
    <property type="project" value="TreeGrafter"/>
</dbReference>
<dbReference type="Pfam" id="PF00013">
    <property type="entry name" value="KH_1"/>
    <property type="match status" value="1"/>
</dbReference>
<organism evidence="5">
    <name type="scientific">marine sediment metagenome</name>
    <dbReference type="NCBI Taxonomy" id="412755"/>
    <lineage>
        <taxon>unclassified sequences</taxon>
        <taxon>metagenomes</taxon>
        <taxon>ecological metagenomes</taxon>
    </lineage>
</organism>
<feature type="domain" description="K Homology" evidence="4">
    <location>
        <begin position="88"/>
        <end position="149"/>
    </location>
</feature>
<dbReference type="InterPro" id="IPR012162">
    <property type="entry name" value="PNPase"/>
</dbReference>
<dbReference type="Gene3D" id="3.30.1370.10">
    <property type="entry name" value="K Homology domain, type 1"/>
    <property type="match status" value="1"/>
</dbReference>
<sequence length="149" mass="16277">MGLISDEKGNNVILTDIEGTEDNYGDMDFKVAGTTEGITALQMDTKLKGISLEIVEKALNQAREARLFILDTMNQTINSSRPEVSRYAPRMYKITIDPDKIGSVIGTGGKTIRSIVDETKTTIDIDNEGTVLIGSPDEEAARKAIKIIE</sequence>
<dbReference type="GO" id="GO:0006402">
    <property type="term" value="P:mRNA catabolic process"/>
    <property type="evidence" value="ECO:0007669"/>
    <property type="project" value="InterPro"/>
</dbReference>